<evidence type="ECO:0000256" key="3">
    <source>
        <dbReference type="ARBA" id="ARBA00022679"/>
    </source>
</evidence>
<evidence type="ECO:0000313" key="11">
    <source>
        <dbReference type="Proteomes" id="UP001523216"/>
    </source>
</evidence>
<comment type="subcellular location">
    <subcellularLocation>
        <location evidence="1">Cell membrane</location>
        <topology evidence="1">Multi-pass membrane protein</topology>
    </subcellularLocation>
</comment>
<evidence type="ECO:0000256" key="5">
    <source>
        <dbReference type="ARBA" id="ARBA00022989"/>
    </source>
</evidence>
<dbReference type="InterPro" id="IPR018584">
    <property type="entry name" value="GT87"/>
</dbReference>
<keyword evidence="3" id="KW-0808">Transferase</keyword>
<evidence type="ECO:0000256" key="7">
    <source>
        <dbReference type="ARBA" id="ARBA00024033"/>
    </source>
</evidence>
<gene>
    <name evidence="10" type="ORF">LXN57_18620</name>
</gene>
<keyword evidence="5 8" id="KW-1133">Transmembrane helix</keyword>
<keyword evidence="4 8" id="KW-0812">Transmembrane</keyword>
<name>A0ABT0Y256_9ACTN</name>
<evidence type="ECO:0000256" key="9">
    <source>
        <dbReference type="SAM" id="SignalP"/>
    </source>
</evidence>
<feature type="transmembrane region" description="Helical" evidence="8">
    <location>
        <begin position="270"/>
        <end position="289"/>
    </location>
</feature>
<keyword evidence="9" id="KW-0732">Signal</keyword>
<evidence type="ECO:0000256" key="6">
    <source>
        <dbReference type="ARBA" id="ARBA00023136"/>
    </source>
</evidence>
<feature type="transmembrane region" description="Helical" evidence="8">
    <location>
        <begin position="74"/>
        <end position="98"/>
    </location>
</feature>
<protein>
    <submittedName>
        <fullName evidence="10">Glycosyltransferase 87 family protein</fullName>
    </submittedName>
</protein>
<dbReference type="EMBL" id="JAMQOL010000023">
    <property type="protein sequence ID" value="MCM4079593.1"/>
    <property type="molecule type" value="Genomic_DNA"/>
</dbReference>
<comment type="similarity">
    <text evidence="7">Belongs to the glycosyltransferase 87 family.</text>
</comment>
<evidence type="ECO:0000256" key="1">
    <source>
        <dbReference type="ARBA" id="ARBA00004651"/>
    </source>
</evidence>
<keyword evidence="2" id="KW-1003">Cell membrane</keyword>
<keyword evidence="11" id="KW-1185">Reference proteome</keyword>
<proteinExistence type="inferred from homology"/>
<dbReference type="RefSeq" id="WP_251799443.1">
    <property type="nucleotide sequence ID" value="NZ_JAMQOL010000023.1"/>
</dbReference>
<feature type="transmembrane region" description="Helical" evidence="8">
    <location>
        <begin position="105"/>
        <end position="121"/>
    </location>
</feature>
<feature type="transmembrane region" description="Helical" evidence="8">
    <location>
        <begin position="243"/>
        <end position="263"/>
    </location>
</feature>
<feature type="chain" id="PRO_5045645352" evidence="9">
    <location>
        <begin position="22"/>
        <end position="370"/>
    </location>
</feature>
<dbReference type="Proteomes" id="UP001523216">
    <property type="component" value="Unassembled WGS sequence"/>
</dbReference>
<organism evidence="10 11">
    <name type="scientific">Paractinoplanes hotanensis</name>
    <dbReference type="NCBI Taxonomy" id="2906497"/>
    <lineage>
        <taxon>Bacteria</taxon>
        <taxon>Bacillati</taxon>
        <taxon>Actinomycetota</taxon>
        <taxon>Actinomycetes</taxon>
        <taxon>Micromonosporales</taxon>
        <taxon>Micromonosporaceae</taxon>
        <taxon>Paractinoplanes</taxon>
    </lineage>
</organism>
<feature type="transmembrane region" description="Helical" evidence="8">
    <location>
        <begin position="181"/>
        <end position="205"/>
    </location>
</feature>
<feature type="transmembrane region" description="Helical" evidence="8">
    <location>
        <begin position="295"/>
        <end position="323"/>
    </location>
</feature>
<feature type="signal peptide" evidence="9">
    <location>
        <begin position="1"/>
        <end position="21"/>
    </location>
</feature>
<dbReference type="Pfam" id="PF09594">
    <property type="entry name" value="GT87"/>
    <property type="match status" value="1"/>
</dbReference>
<sequence length="370" mass="38296">MGKRWIWVVTVTAALATAAAAFGKPADARLTDLSVYLGAVSGLADGASLYDFTRGAAPFTYPPFAALLVTPLTWLPVGAVQVAWTLATLATVAGLAALVTRDRHSTVTAVVALALMLSAPVSSDVKYGQVSLFLAALVAADFLALRRTPWHGALIGLAAAVKLTPLIFIPLLWFAGRRTAAAVAGATFAGCAAIGAATLPGDSWAYWTDKIFQVDRLGYIGGVGNQSLNGALLRLGIAAEARSTLVVAIGGTVAVAALIRAVRLARRHDWLSAVIVVGAASVVLSPVSWTHHQIWLVLAVLLPVAGAQSLWRAAVLIIMILPVPALGPPLFSESRLLLAIAVAALLPIAQATKPEPVTPPARSSFAPSPR</sequence>
<keyword evidence="6 8" id="KW-0472">Membrane</keyword>
<evidence type="ECO:0000256" key="2">
    <source>
        <dbReference type="ARBA" id="ARBA00022475"/>
    </source>
</evidence>
<evidence type="ECO:0000256" key="8">
    <source>
        <dbReference type="SAM" id="Phobius"/>
    </source>
</evidence>
<accession>A0ABT0Y256</accession>
<evidence type="ECO:0000313" key="10">
    <source>
        <dbReference type="EMBL" id="MCM4079593.1"/>
    </source>
</evidence>
<evidence type="ECO:0000256" key="4">
    <source>
        <dbReference type="ARBA" id="ARBA00022692"/>
    </source>
</evidence>
<reference evidence="10 11" key="1">
    <citation type="submission" date="2022-06" db="EMBL/GenBank/DDBJ databases">
        <title>Actinoplanes abujensis sp. nov., isolated from Nigerian arid soil.</title>
        <authorList>
            <person name="Ding P."/>
        </authorList>
    </citation>
    <scope>NUCLEOTIDE SEQUENCE [LARGE SCALE GENOMIC DNA]</scope>
    <source>
        <strain evidence="11">TRM88002</strain>
    </source>
</reference>
<feature type="transmembrane region" description="Helical" evidence="8">
    <location>
        <begin position="152"/>
        <end position="175"/>
    </location>
</feature>
<comment type="caution">
    <text evidence="10">The sequence shown here is derived from an EMBL/GenBank/DDBJ whole genome shotgun (WGS) entry which is preliminary data.</text>
</comment>